<dbReference type="AlphaFoldDB" id="A0A2G2ZHE0"/>
<gene>
    <name evidence="1" type="ORF">T459_14427</name>
</gene>
<dbReference type="EMBL" id="AYRZ02000005">
    <property type="protein sequence ID" value="PHT81412.1"/>
    <property type="molecule type" value="Genomic_DNA"/>
</dbReference>
<reference evidence="1 2" key="1">
    <citation type="journal article" date="2014" name="Nat. Genet.">
        <title>Genome sequence of the hot pepper provides insights into the evolution of pungency in Capsicum species.</title>
        <authorList>
            <person name="Kim S."/>
            <person name="Park M."/>
            <person name="Yeom S.I."/>
            <person name="Kim Y.M."/>
            <person name="Lee J.M."/>
            <person name="Lee H.A."/>
            <person name="Seo E."/>
            <person name="Choi J."/>
            <person name="Cheong K."/>
            <person name="Kim K.T."/>
            <person name="Jung K."/>
            <person name="Lee G.W."/>
            <person name="Oh S.K."/>
            <person name="Bae C."/>
            <person name="Kim S.B."/>
            <person name="Lee H.Y."/>
            <person name="Kim S.Y."/>
            <person name="Kim M.S."/>
            <person name="Kang B.C."/>
            <person name="Jo Y.D."/>
            <person name="Yang H.B."/>
            <person name="Jeong H.J."/>
            <person name="Kang W.H."/>
            <person name="Kwon J.K."/>
            <person name="Shin C."/>
            <person name="Lim J.Y."/>
            <person name="Park J.H."/>
            <person name="Huh J.H."/>
            <person name="Kim J.S."/>
            <person name="Kim B.D."/>
            <person name="Cohen O."/>
            <person name="Paran I."/>
            <person name="Suh M.C."/>
            <person name="Lee S.B."/>
            <person name="Kim Y.K."/>
            <person name="Shin Y."/>
            <person name="Noh S.J."/>
            <person name="Park J."/>
            <person name="Seo Y.S."/>
            <person name="Kwon S.Y."/>
            <person name="Kim H.A."/>
            <person name="Park J.M."/>
            <person name="Kim H.J."/>
            <person name="Choi S.B."/>
            <person name="Bosland P.W."/>
            <person name="Reeves G."/>
            <person name="Jo S.H."/>
            <person name="Lee B.W."/>
            <person name="Cho H.T."/>
            <person name="Choi H.S."/>
            <person name="Lee M.S."/>
            <person name="Yu Y."/>
            <person name="Do Choi Y."/>
            <person name="Park B.S."/>
            <person name="van Deynze A."/>
            <person name="Ashrafi H."/>
            <person name="Hill T."/>
            <person name="Kim W.T."/>
            <person name="Pai H.S."/>
            <person name="Ahn H.K."/>
            <person name="Yeam I."/>
            <person name="Giovannoni J.J."/>
            <person name="Rose J.K."/>
            <person name="Sorensen I."/>
            <person name="Lee S.J."/>
            <person name="Kim R.W."/>
            <person name="Choi I.Y."/>
            <person name="Choi B.S."/>
            <person name="Lim J.S."/>
            <person name="Lee Y.H."/>
            <person name="Choi D."/>
        </authorList>
    </citation>
    <scope>NUCLEOTIDE SEQUENCE [LARGE SCALE GENOMIC DNA]</scope>
    <source>
        <strain evidence="2">cv. CM334</strain>
    </source>
</reference>
<sequence length="257" mass="27754">MGERDYLMSYIFNSIAKKFGKKFRERYAYVDGKENIFVPCAEKIPRDNKSANDSLYMNNPNGVLDQYTMFGNGVTAKVNLLEMSFSCRKFDLVKMLCEDAMATLRAKYGDGVVYGNSIYEYSSPIYKATSYLLAYSEAINVVPSEAEWNVPQECYTLKFLHPPTIPNSEKRKSNTLTASVRHSSLKGGIASAPFFSAALAVCSCSPSSPSILASTAAGTFSAGASSLSSPFFSTSAVISFSASSSASNAAASFGFSS</sequence>
<protein>
    <submittedName>
        <fullName evidence="1">Uncharacterized protein</fullName>
    </submittedName>
</protein>
<proteinExistence type="predicted"/>
<dbReference type="Proteomes" id="UP000222542">
    <property type="component" value="Unassembled WGS sequence"/>
</dbReference>
<accession>A0A2G2ZHE0</accession>
<name>A0A2G2ZHE0_CAPAN</name>
<reference evidence="1 2" key="2">
    <citation type="journal article" date="2017" name="Genome Biol.">
        <title>New reference genome sequences of hot pepper reveal the massive evolution of plant disease-resistance genes by retroduplication.</title>
        <authorList>
            <person name="Kim S."/>
            <person name="Park J."/>
            <person name="Yeom S.I."/>
            <person name="Kim Y.M."/>
            <person name="Seo E."/>
            <person name="Kim K.T."/>
            <person name="Kim M.S."/>
            <person name="Lee J.M."/>
            <person name="Cheong K."/>
            <person name="Shin H.S."/>
            <person name="Kim S.B."/>
            <person name="Han K."/>
            <person name="Lee J."/>
            <person name="Park M."/>
            <person name="Lee H.A."/>
            <person name="Lee H.Y."/>
            <person name="Lee Y."/>
            <person name="Oh S."/>
            <person name="Lee J.H."/>
            <person name="Choi E."/>
            <person name="Choi E."/>
            <person name="Lee S.E."/>
            <person name="Jeon J."/>
            <person name="Kim H."/>
            <person name="Choi G."/>
            <person name="Song H."/>
            <person name="Lee J."/>
            <person name="Lee S.C."/>
            <person name="Kwon J.K."/>
            <person name="Lee H.Y."/>
            <person name="Koo N."/>
            <person name="Hong Y."/>
            <person name="Kim R.W."/>
            <person name="Kang W.H."/>
            <person name="Huh J.H."/>
            <person name="Kang B.C."/>
            <person name="Yang T.J."/>
            <person name="Lee Y.H."/>
            <person name="Bennetzen J.L."/>
            <person name="Choi D."/>
        </authorList>
    </citation>
    <scope>NUCLEOTIDE SEQUENCE [LARGE SCALE GENOMIC DNA]</scope>
    <source>
        <strain evidence="2">cv. CM334</strain>
    </source>
</reference>
<organism evidence="1 2">
    <name type="scientific">Capsicum annuum</name>
    <name type="common">Capsicum pepper</name>
    <dbReference type="NCBI Taxonomy" id="4072"/>
    <lineage>
        <taxon>Eukaryota</taxon>
        <taxon>Viridiplantae</taxon>
        <taxon>Streptophyta</taxon>
        <taxon>Embryophyta</taxon>
        <taxon>Tracheophyta</taxon>
        <taxon>Spermatophyta</taxon>
        <taxon>Magnoliopsida</taxon>
        <taxon>eudicotyledons</taxon>
        <taxon>Gunneridae</taxon>
        <taxon>Pentapetalae</taxon>
        <taxon>asterids</taxon>
        <taxon>lamiids</taxon>
        <taxon>Solanales</taxon>
        <taxon>Solanaceae</taxon>
        <taxon>Solanoideae</taxon>
        <taxon>Capsiceae</taxon>
        <taxon>Capsicum</taxon>
    </lineage>
</organism>
<evidence type="ECO:0000313" key="2">
    <source>
        <dbReference type="Proteomes" id="UP000222542"/>
    </source>
</evidence>
<evidence type="ECO:0000313" key="1">
    <source>
        <dbReference type="EMBL" id="PHT81412.1"/>
    </source>
</evidence>
<dbReference type="Gramene" id="PHT81412">
    <property type="protein sequence ID" value="PHT81412"/>
    <property type="gene ID" value="T459_14427"/>
</dbReference>
<keyword evidence="2" id="KW-1185">Reference proteome</keyword>
<comment type="caution">
    <text evidence="1">The sequence shown here is derived from an EMBL/GenBank/DDBJ whole genome shotgun (WGS) entry which is preliminary data.</text>
</comment>